<evidence type="ECO:0000313" key="6">
    <source>
        <dbReference type="EMBL" id="QFG03777.1"/>
    </source>
</evidence>
<reference evidence="6 7" key="2">
    <citation type="submission" date="2019-10" db="EMBL/GenBank/DDBJ databases">
        <title>Thermopilla bonchosmolovskayae gen. nov., sp. nov., a moderately thermophilic Chloroflexi bacterium from a Chukotka hot spring (Arctic, Russia), representing a novel classis Thermopillaia, which include previously uncultivated lineage OLB14.</title>
        <authorList>
            <person name="Kochetkova T.V."/>
            <person name="Zayulina K.S."/>
            <person name="Zhigarkov V.S."/>
            <person name="Minaev N.V."/>
            <person name="Novikov A."/>
            <person name="Toshchakov S.V."/>
            <person name="Elcheninov A.G."/>
            <person name="Kublanov I.V."/>
        </authorList>
    </citation>
    <scope>NUCLEOTIDE SEQUENCE [LARGE SCALE GENOMIC DNA]</scope>
    <source>
        <strain evidence="6 7">3753O</strain>
    </source>
</reference>
<evidence type="ECO:0000256" key="3">
    <source>
        <dbReference type="ARBA" id="ARBA00022679"/>
    </source>
</evidence>
<dbReference type="InterPro" id="IPR036477">
    <property type="entry name" value="Formyl_transf_N_sf"/>
</dbReference>
<protein>
    <recommendedName>
        <fullName evidence="2">phosphoribosylglycinamide formyltransferase 1</fullName>
        <ecNumber evidence="2">2.1.2.2</ecNumber>
    </recommendedName>
</protein>
<dbReference type="InterPro" id="IPR002376">
    <property type="entry name" value="Formyl_transf_N"/>
</dbReference>
<dbReference type="Pfam" id="PF00551">
    <property type="entry name" value="Formyl_trans_N"/>
    <property type="match status" value="1"/>
</dbReference>
<organism evidence="6 7">
    <name type="scientific">Tepidiforma bonchosmolovskayae</name>
    <dbReference type="NCBI Taxonomy" id="2601677"/>
    <lineage>
        <taxon>Bacteria</taxon>
        <taxon>Bacillati</taxon>
        <taxon>Chloroflexota</taxon>
        <taxon>Tepidiformia</taxon>
        <taxon>Tepidiformales</taxon>
        <taxon>Tepidiformaceae</taxon>
        <taxon>Tepidiforma</taxon>
    </lineage>
</organism>
<comment type="pathway">
    <text evidence="1">Purine metabolism; IMP biosynthesis via de novo pathway; N(2)-formyl-N(1)-(5-phospho-D-ribosyl)glycinamide from N(1)-(5-phospho-D-ribosyl)glycinamide (10-formyl THF route): step 1/1.</text>
</comment>
<reference evidence="6 7" key="1">
    <citation type="submission" date="2019-08" db="EMBL/GenBank/DDBJ databases">
        <authorList>
            <person name="Toschakov S.V."/>
        </authorList>
    </citation>
    <scope>NUCLEOTIDE SEQUENCE [LARGE SCALE GENOMIC DNA]</scope>
    <source>
        <strain evidence="6 7">3753O</strain>
    </source>
</reference>
<dbReference type="PANTHER" id="PTHR43369:SF2">
    <property type="entry name" value="PHOSPHORIBOSYLGLYCINAMIDE FORMYLTRANSFERASE"/>
    <property type="match status" value="1"/>
</dbReference>
<dbReference type="PANTHER" id="PTHR43369">
    <property type="entry name" value="PHOSPHORIBOSYLGLYCINAMIDE FORMYLTRANSFERASE"/>
    <property type="match status" value="1"/>
</dbReference>
<evidence type="ECO:0000256" key="2">
    <source>
        <dbReference type="ARBA" id="ARBA00012254"/>
    </source>
</evidence>
<dbReference type="EC" id="2.1.2.2" evidence="2"/>
<dbReference type="Proteomes" id="UP000326331">
    <property type="component" value="Chromosome"/>
</dbReference>
<evidence type="ECO:0000256" key="4">
    <source>
        <dbReference type="ARBA" id="ARBA00022755"/>
    </source>
</evidence>
<dbReference type="EMBL" id="CP042829">
    <property type="protein sequence ID" value="QFG03777.1"/>
    <property type="molecule type" value="Genomic_DNA"/>
</dbReference>
<evidence type="ECO:0000313" key="7">
    <source>
        <dbReference type="Proteomes" id="UP000326331"/>
    </source>
</evidence>
<keyword evidence="4" id="KW-0658">Purine biosynthesis</keyword>
<sequence length="272" mass="29717">MNSPSDRLRIAWLTTGRGPGSFGALAYLFDAIGRGLPVDVAVVFVNRARGEAEPTDRLIAMAEAHGTPVELLSSVAFRKERGGKVGRPGEPLQPWRYEYDAEVARRLSQYRFDLGVMFGYMLIATEPLYGRFTFLNDHPALPDGPVGTYQEVIAELIRSGAEESGCMMNVVTGDVDRGPAVSFCRYAIRDAANAALWAELPPERAAGMDLEAVMATPLYADIRARGVARERPFLVETLRAIAEGRLPIPPPEPVDLTAEVERALAAERPAVY</sequence>
<dbReference type="Gene3D" id="3.40.50.170">
    <property type="entry name" value="Formyl transferase, N-terminal domain"/>
    <property type="match status" value="1"/>
</dbReference>
<accession>A0ABX6C3C0</accession>
<dbReference type="SUPFAM" id="SSF53328">
    <property type="entry name" value="Formyltransferase"/>
    <property type="match status" value="1"/>
</dbReference>
<name>A0ABX6C3C0_9CHLR</name>
<evidence type="ECO:0000259" key="5">
    <source>
        <dbReference type="Pfam" id="PF00551"/>
    </source>
</evidence>
<keyword evidence="3" id="KW-0808">Transferase</keyword>
<proteinExistence type="predicted"/>
<evidence type="ECO:0000256" key="1">
    <source>
        <dbReference type="ARBA" id="ARBA00005054"/>
    </source>
</evidence>
<feature type="domain" description="Formyl transferase N-terminal" evidence="5">
    <location>
        <begin position="67"/>
        <end position="181"/>
    </location>
</feature>
<gene>
    <name evidence="6" type="ORF">Tbon_10875</name>
</gene>
<dbReference type="RefSeq" id="WP_158067727.1">
    <property type="nucleotide sequence ID" value="NZ_CP042829.1"/>
</dbReference>
<keyword evidence="7" id="KW-1185">Reference proteome</keyword>